<feature type="domain" description="Phospholipase/carboxylesterase/thioesterase" evidence="3">
    <location>
        <begin position="98"/>
        <end position="307"/>
    </location>
</feature>
<organism evidence="4 5">
    <name type="scientific">Ditylenchus destructor</name>
    <dbReference type="NCBI Taxonomy" id="166010"/>
    <lineage>
        <taxon>Eukaryota</taxon>
        <taxon>Metazoa</taxon>
        <taxon>Ecdysozoa</taxon>
        <taxon>Nematoda</taxon>
        <taxon>Chromadorea</taxon>
        <taxon>Rhabditida</taxon>
        <taxon>Tylenchina</taxon>
        <taxon>Tylenchomorpha</taxon>
        <taxon>Sphaerularioidea</taxon>
        <taxon>Anguinidae</taxon>
        <taxon>Anguininae</taxon>
        <taxon>Ditylenchus</taxon>
    </lineage>
</organism>
<evidence type="ECO:0000256" key="1">
    <source>
        <dbReference type="ARBA" id="ARBA00006499"/>
    </source>
</evidence>
<evidence type="ECO:0000313" key="4">
    <source>
        <dbReference type="EMBL" id="KAI1713502.1"/>
    </source>
</evidence>
<dbReference type="EC" id="3.1.2.22" evidence="2"/>
<evidence type="ECO:0000259" key="3">
    <source>
        <dbReference type="Pfam" id="PF02230"/>
    </source>
</evidence>
<keyword evidence="5" id="KW-1185">Reference proteome</keyword>
<proteinExistence type="inferred from homology"/>
<dbReference type="GO" id="GO:0052689">
    <property type="term" value="F:carboxylic ester hydrolase activity"/>
    <property type="evidence" value="ECO:0007669"/>
    <property type="project" value="TreeGrafter"/>
</dbReference>
<sequence>MQLPQPQNSTTAANTKEKSIQRVVSKSNTLLVNIRSQLLFQTGRQIFPSIIGTNLTHFAVPTLTPFAFPKLFNTTALQMGSTSNVGNALASFVTRQPIILPASGNHTATVIFFHGLGDQGDGWAQILNTELNLDYIKFIVPHAANRRVTLNFGAMMPAWYDIYGLTSSSCEDDAGIELAKKYVHSLIDAEVAAGTPPKRIILGGFSMGAALALYAGLTYKEPLGCFVSMSGFLLQRTRLPGEHKANINTPIFLGHGSEDPLVQFPFAEATFQALKLFNPNVQLKSYPIGHSSHPQEHADITSFIKTHVPPS</sequence>
<dbReference type="PANTHER" id="PTHR10655">
    <property type="entry name" value="LYSOPHOSPHOLIPASE-RELATED"/>
    <property type="match status" value="1"/>
</dbReference>
<evidence type="ECO:0000313" key="5">
    <source>
        <dbReference type="Proteomes" id="UP001201812"/>
    </source>
</evidence>
<dbReference type="SUPFAM" id="SSF53474">
    <property type="entry name" value="alpha/beta-Hydrolases"/>
    <property type="match status" value="1"/>
</dbReference>
<reference evidence="4" key="1">
    <citation type="submission" date="2022-01" db="EMBL/GenBank/DDBJ databases">
        <title>Genome Sequence Resource for Two Populations of Ditylenchus destructor, the Migratory Endoparasitic Phytonematode.</title>
        <authorList>
            <person name="Zhang H."/>
            <person name="Lin R."/>
            <person name="Xie B."/>
        </authorList>
    </citation>
    <scope>NUCLEOTIDE SEQUENCE</scope>
    <source>
        <strain evidence="4">BazhouSP</strain>
    </source>
</reference>
<dbReference type="GO" id="GO:0008474">
    <property type="term" value="F:palmitoyl-(protein) hydrolase activity"/>
    <property type="evidence" value="ECO:0007669"/>
    <property type="project" value="UniProtKB-EC"/>
</dbReference>
<comment type="similarity">
    <text evidence="1">Belongs to the AB hydrolase superfamily. AB hydrolase 2 family.</text>
</comment>
<dbReference type="InterPro" id="IPR029058">
    <property type="entry name" value="AB_hydrolase_fold"/>
</dbReference>
<evidence type="ECO:0000256" key="2">
    <source>
        <dbReference type="ARBA" id="ARBA00012423"/>
    </source>
</evidence>
<dbReference type="Gene3D" id="3.40.50.1820">
    <property type="entry name" value="alpha/beta hydrolase"/>
    <property type="match status" value="1"/>
</dbReference>
<dbReference type="GO" id="GO:0005737">
    <property type="term" value="C:cytoplasm"/>
    <property type="evidence" value="ECO:0007669"/>
    <property type="project" value="TreeGrafter"/>
</dbReference>
<dbReference type="EMBL" id="JAKKPZ010000015">
    <property type="protein sequence ID" value="KAI1713502.1"/>
    <property type="molecule type" value="Genomic_DNA"/>
</dbReference>
<dbReference type="PANTHER" id="PTHR10655:SF68">
    <property type="entry name" value="PALMITOYL-PROTEIN HYDROLASE"/>
    <property type="match status" value="1"/>
</dbReference>
<protein>
    <recommendedName>
        <fullName evidence="2">palmitoyl-protein hydrolase</fullName>
        <ecNumber evidence="2">3.1.2.22</ecNumber>
    </recommendedName>
</protein>
<name>A0AAD4N4L2_9BILA</name>
<dbReference type="InterPro" id="IPR050565">
    <property type="entry name" value="LYPA1-2/EST-like"/>
</dbReference>
<dbReference type="Proteomes" id="UP001201812">
    <property type="component" value="Unassembled WGS sequence"/>
</dbReference>
<accession>A0AAD4N4L2</accession>
<dbReference type="AlphaFoldDB" id="A0AAD4N4L2"/>
<dbReference type="Pfam" id="PF02230">
    <property type="entry name" value="Abhydrolase_2"/>
    <property type="match status" value="1"/>
</dbReference>
<dbReference type="InterPro" id="IPR003140">
    <property type="entry name" value="PLipase/COase/thioEstase"/>
</dbReference>
<gene>
    <name evidence="4" type="ORF">DdX_09017</name>
</gene>
<comment type="caution">
    <text evidence="4">The sequence shown here is derived from an EMBL/GenBank/DDBJ whole genome shotgun (WGS) entry which is preliminary data.</text>
</comment>